<protein>
    <recommendedName>
        <fullName evidence="6 16">Uridine kinase</fullName>
        <ecNumber evidence="5 16">2.7.1.48</ecNumber>
    </recommendedName>
    <alternativeName>
        <fullName evidence="12 16">Cytidine monophosphokinase</fullName>
    </alternativeName>
    <alternativeName>
        <fullName evidence="13 16">Uridine monophosphokinase</fullName>
    </alternativeName>
</protein>
<feature type="domain" description="AAA+ ATPase" evidence="18">
    <location>
        <begin position="3"/>
        <end position="161"/>
    </location>
</feature>
<dbReference type="Proteomes" id="UP000027442">
    <property type="component" value="Unassembled WGS sequence"/>
</dbReference>
<feature type="binding site" evidence="16">
    <location>
        <begin position="11"/>
        <end position="18"/>
    </location>
    <ligand>
        <name>ATP</name>
        <dbReference type="ChEBI" id="CHEBI:30616"/>
    </ligand>
</feature>
<keyword evidence="20" id="KW-1185">Reference proteome</keyword>
<evidence type="ECO:0000256" key="11">
    <source>
        <dbReference type="ARBA" id="ARBA00022840"/>
    </source>
</evidence>
<evidence type="ECO:0000256" key="15">
    <source>
        <dbReference type="ARBA" id="ARBA00048909"/>
    </source>
</evidence>
<dbReference type="HOGENOM" id="CLU_021278_1_2_10"/>
<dbReference type="SMART" id="SM00382">
    <property type="entry name" value="AAA"/>
    <property type="match status" value="1"/>
</dbReference>
<evidence type="ECO:0000256" key="10">
    <source>
        <dbReference type="ARBA" id="ARBA00022777"/>
    </source>
</evidence>
<dbReference type="eggNOG" id="COG0572">
    <property type="taxonomic scope" value="Bacteria"/>
</dbReference>
<evidence type="ECO:0000256" key="7">
    <source>
        <dbReference type="ARBA" id="ARBA00022490"/>
    </source>
</evidence>
<dbReference type="PATRIC" id="fig|1122985.7.peg.3364"/>
<keyword evidence="8 16" id="KW-0808">Transferase</keyword>
<dbReference type="GO" id="GO:0043771">
    <property type="term" value="F:cytidine kinase activity"/>
    <property type="evidence" value="ECO:0007669"/>
    <property type="project" value="RHEA"/>
</dbReference>
<dbReference type="AlphaFoldDB" id="A0A069QCV6"/>
<keyword evidence="10 16" id="KW-0418">Kinase</keyword>
<comment type="pathway">
    <text evidence="3 16 17">Pyrimidine metabolism; CTP biosynthesis via salvage pathway; CTP from cytidine: step 1/3.</text>
</comment>
<dbReference type="GO" id="GO:0005737">
    <property type="term" value="C:cytoplasm"/>
    <property type="evidence" value="ECO:0007669"/>
    <property type="project" value="UniProtKB-SubCell"/>
</dbReference>
<dbReference type="InterPro" id="IPR006083">
    <property type="entry name" value="PRK/URK"/>
</dbReference>
<name>A0A069QCV6_HOYLO</name>
<evidence type="ECO:0000256" key="1">
    <source>
        <dbReference type="ARBA" id="ARBA00004496"/>
    </source>
</evidence>
<dbReference type="InterPro" id="IPR000764">
    <property type="entry name" value="Uridine_kinase-like"/>
</dbReference>
<comment type="catalytic activity">
    <reaction evidence="14 17">
        <text>cytidine + ATP = CMP + ADP + H(+)</text>
        <dbReference type="Rhea" id="RHEA:24674"/>
        <dbReference type="ChEBI" id="CHEBI:15378"/>
        <dbReference type="ChEBI" id="CHEBI:17562"/>
        <dbReference type="ChEBI" id="CHEBI:30616"/>
        <dbReference type="ChEBI" id="CHEBI:60377"/>
        <dbReference type="ChEBI" id="CHEBI:456216"/>
        <dbReference type="EC" id="2.7.1.48"/>
    </reaction>
</comment>
<evidence type="ECO:0000313" key="20">
    <source>
        <dbReference type="Proteomes" id="UP000027442"/>
    </source>
</evidence>
<evidence type="ECO:0000256" key="3">
    <source>
        <dbReference type="ARBA" id="ARBA00004784"/>
    </source>
</evidence>
<evidence type="ECO:0000256" key="17">
    <source>
        <dbReference type="RuleBase" id="RU003825"/>
    </source>
</evidence>
<dbReference type="EMBL" id="JNGW01000143">
    <property type="protein sequence ID" value="KDR50703.1"/>
    <property type="molecule type" value="Genomic_DNA"/>
</dbReference>
<dbReference type="GO" id="GO:0004849">
    <property type="term" value="F:uridine kinase activity"/>
    <property type="evidence" value="ECO:0007669"/>
    <property type="project" value="UniProtKB-UniRule"/>
</dbReference>
<evidence type="ECO:0000256" key="5">
    <source>
        <dbReference type="ARBA" id="ARBA00012137"/>
    </source>
</evidence>
<keyword evidence="9 16" id="KW-0547">Nucleotide-binding</keyword>
<keyword evidence="11 16" id="KW-0067">ATP-binding</keyword>
<evidence type="ECO:0000256" key="4">
    <source>
        <dbReference type="ARBA" id="ARBA00005408"/>
    </source>
</evidence>
<dbReference type="NCBIfam" id="TIGR00235">
    <property type="entry name" value="udk"/>
    <property type="match status" value="1"/>
</dbReference>
<dbReference type="InterPro" id="IPR026008">
    <property type="entry name" value="Uridine_kinase"/>
</dbReference>
<dbReference type="GO" id="GO:0005524">
    <property type="term" value="F:ATP binding"/>
    <property type="evidence" value="ECO:0007669"/>
    <property type="project" value="UniProtKB-UniRule"/>
</dbReference>
<comment type="caution">
    <text evidence="19">The sequence shown here is derived from an EMBL/GenBank/DDBJ whole genome shotgun (WGS) entry which is preliminary data.</text>
</comment>
<evidence type="ECO:0000256" key="9">
    <source>
        <dbReference type="ARBA" id="ARBA00022741"/>
    </source>
</evidence>
<dbReference type="PANTHER" id="PTHR10285">
    <property type="entry name" value="URIDINE KINASE"/>
    <property type="match status" value="1"/>
</dbReference>
<comment type="similarity">
    <text evidence="4 16 17">Belongs to the uridine kinase family.</text>
</comment>
<reference evidence="19 20" key="1">
    <citation type="submission" date="2013-08" db="EMBL/GenBank/DDBJ databases">
        <authorList>
            <person name="Weinstock G."/>
            <person name="Sodergren E."/>
            <person name="Wylie T."/>
            <person name="Fulton L."/>
            <person name="Fulton R."/>
            <person name="Fronick C."/>
            <person name="O'Laughlin M."/>
            <person name="Godfrey J."/>
            <person name="Miner T."/>
            <person name="Herter B."/>
            <person name="Appelbaum E."/>
            <person name="Cordes M."/>
            <person name="Lek S."/>
            <person name="Wollam A."/>
            <person name="Pepin K.H."/>
            <person name="Palsikar V.B."/>
            <person name="Mitreva M."/>
            <person name="Wilson R.K."/>
        </authorList>
    </citation>
    <scope>NUCLEOTIDE SEQUENCE [LARGE SCALE GENOMIC DNA]</scope>
    <source>
        <strain evidence="19 20">ATCC 15930</strain>
    </source>
</reference>
<organism evidence="19 20">
    <name type="scientific">Hoylesella loescheii DSM 19665 = JCM 12249 = ATCC 15930</name>
    <dbReference type="NCBI Taxonomy" id="1122985"/>
    <lineage>
        <taxon>Bacteria</taxon>
        <taxon>Pseudomonadati</taxon>
        <taxon>Bacteroidota</taxon>
        <taxon>Bacteroidia</taxon>
        <taxon>Bacteroidales</taxon>
        <taxon>Prevotellaceae</taxon>
        <taxon>Hoylesella</taxon>
    </lineage>
</organism>
<dbReference type="InterPro" id="IPR003593">
    <property type="entry name" value="AAA+_ATPase"/>
</dbReference>
<evidence type="ECO:0000256" key="14">
    <source>
        <dbReference type="ARBA" id="ARBA00047436"/>
    </source>
</evidence>
<evidence type="ECO:0000256" key="6">
    <source>
        <dbReference type="ARBA" id="ARBA00021478"/>
    </source>
</evidence>
<sequence>MQKTTIIGIAGGTGSGKTTVVKNIVNALPPHYVAVVPLDSYYNDTSEMTEEERHAINFDHPDAFDWKLLAKHVNDLRNGIAIEQPTYSYLLCNRLKETIHVEPKPVIIIEGIMTLLNKRLRDIMDLKIFVDADPDERLIRNIQRDTIDRGRTVSMVVERYLEVLKPMHEQFIEPTKRYADLIIPQGGENEKGIGILCSYIEGLVPVE</sequence>
<dbReference type="SUPFAM" id="SSF52540">
    <property type="entry name" value="P-loop containing nucleoside triphosphate hydrolases"/>
    <property type="match status" value="1"/>
</dbReference>
<comment type="pathway">
    <text evidence="2 16 17">Pyrimidine metabolism; UMP biosynthesis via salvage pathway; UMP from uridine: step 1/1.</text>
</comment>
<dbReference type="NCBIfam" id="NF004018">
    <property type="entry name" value="PRK05480.1"/>
    <property type="match status" value="1"/>
</dbReference>
<gene>
    <name evidence="16" type="primary">udk</name>
    <name evidence="19" type="ORF">HMPREF1991_03248</name>
</gene>
<evidence type="ECO:0000259" key="18">
    <source>
        <dbReference type="SMART" id="SM00382"/>
    </source>
</evidence>
<dbReference type="UniPathway" id="UPA00574">
    <property type="reaction ID" value="UER00637"/>
</dbReference>
<dbReference type="InterPro" id="IPR027417">
    <property type="entry name" value="P-loop_NTPase"/>
</dbReference>
<dbReference type="EC" id="2.7.1.48" evidence="5 16"/>
<evidence type="ECO:0000313" key="19">
    <source>
        <dbReference type="EMBL" id="KDR50703.1"/>
    </source>
</evidence>
<dbReference type="GO" id="GO:0044206">
    <property type="term" value="P:UMP salvage"/>
    <property type="evidence" value="ECO:0007669"/>
    <property type="project" value="UniProtKB-UniRule"/>
</dbReference>
<comment type="catalytic activity">
    <reaction evidence="15 16 17">
        <text>uridine + ATP = UMP + ADP + H(+)</text>
        <dbReference type="Rhea" id="RHEA:16825"/>
        <dbReference type="ChEBI" id="CHEBI:15378"/>
        <dbReference type="ChEBI" id="CHEBI:16704"/>
        <dbReference type="ChEBI" id="CHEBI:30616"/>
        <dbReference type="ChEBI" id="CHEBI:57865"/>
        <dbReference type="ChEBI" id="CHEBI:456216"/>
        <dbReference type="EC" id="2.7.1.48"/>
    </reaction>
</comment>
<dbReference type="UniPathway" id="UPA00579">
    <property type="reaction ID" value="UER00640"/>
</dbReference>
<dbReference type="GO" id="GO:0044211">
    <property type="term" value="P:CTP salvage"/>
    <property type="evidence" value="ECO:0007669"/>
    <property type="project" value="UniProtKB-UniRule"/>
</dbReference>
<evidence type="ECO:0000256" key="16">
    <source>
        <dbReference type="HAMAP-Rule" id="MF_00551"/>
    </source>
</evidence>
<evidence type="ECO:0000256" key="8">
    <source>
        <dbReference type="ARBA" id="ARBA00022679"/>
    </source>
</evidence>
<dbReference type="PRINTS" id="PR00988">
    <property type="entry name" value="URIDINKINASE"/>
</dbReference>
<proteinExistence type="inferred from homology"/>
<evidence type="ECO:0000256" key="12">
    <source>
        <dbReference type="ARBA" id="ARBA00030641"/>
    </source>
</evidence>
<dbReference type="HAMAP" id="MF_00551">
    <property type="entry name" value="Uridine_kinase"/>
    <property type="match status" value="1"/>
</dbReference>
<dbReference type="Pfam" id="PF00485">
    <property type="entry name" value="PRK"/>
    <property type="match status" value="1"/>
</dbReference>
<keyword evidence="7 16" id="KW-0963">Cytoplasm</keyword>
<evidence type="ECO:0000256" key="13">
    <source>
        <dbReference type="ARBA" id="ARBA00031452"/>
    </source>
</evidence>
<evidence type="ECO:0000256" key="2">
    <source>
        <dbReference type="ARBA" id="ARBA00004690"/>
    </source>
</evidence>
<dbReference type="RefSeq" id="WP_018967595.1">
    <property type="nucleotide sequence ID" value="NZ_KB899215.1"/>
</dbReference>
<dbReference type="CDD" id="cd02023">
    <property type="entry name" value="UMPK"/>
    <property type="match status" value="1"/>
</dbReference>
<dbReference type="Gene3D" id="3.40.50.300">
    <property type="entry name" value="P-loop containing nucleotide triphosphate hydrolases"/>
    <property type="match status" value="1"/>
</dbReference>
<accession>A0A069QCV6</accession>
<comment type="subcellular location">
    <subcellularLocation>
        <location evidence="1 16 17">Cytoplasm</location>
    </subcellularLocation>
</comment>